<proteinExistence type="predicted"/>
<dbReference type="InterPro" id="IPR047057">
    <property type="entry name" value="MerR_fam"/>
</dbReference>
<keyword evidence="1" id="KW-0678">Repressor</keyword>
<dbReference type="InterPro" id="IPR009061">
    <property type="entry name" value="DNA-bd_dom_put_sf"/>
</dbReference>
<sequence>MKKYFTIGEMSKLHNISIETLRHYDRFGILKPEYINEKTGYRYYSTKSFITIYLIKQCKAIGLSLEEIKEIINDYTSLDSVLNIIKNQKEIIDKKIIELNSIKNSIENLENSIEEALEVGINKPFIKFYEKRKLRKYNYTSRYTEEFEMKLRKSLIDIEKEYNSFNSKIAFETSYKDLIDNNEVVHTKTMIELDEGVLGDDDTVVTLPEGEYITFYYDDNFYDIKKYYSEFKEYIRKNNIDVIGNFYETHEMTRVSKDGVAKSLAKIEILLK</sequence>
<dbReference type="SUPFAM" id="SSF46955">
    <property type="entry name" value="Putative DNA-binding domain"/>
    <property type="match status" value="1"/>
</dbReference>
<feature type="domain" description="HTH merR-type" evidence="6">
    <location>
        <begin position="4"/>
        <end position="74"/>
    </location>
</feature>
<protein>
    <submittedName>
        <fullName evidence="7">MerR family transcriptional regulator</fullName>
    </submittedName>
</protein>
<keyword evidence="3" id="KW-0238">DNA-binding</keyword>
<evidence type="ECO:0000256" key="3">
    <source>
        <dbReference type="ARBA" id="ARBA00023125"/>
    </source>
</evidence>
<evidence type="ECO:0000256" key="2">
    <source>
        <dbReference type="ARBA" id="ARBA00023015"/>
    </source>
</evidence>
<keyword evidence="8" id="KW-1185">Reference proteome</keyword>
<dbReference type="SUPFAM" id="SSF55136">
    <property type="entry name" value="Probable bacterial effector-binding domain"/>
    <property type="match status" value="1"/>
</dbReference>
<dbReference type="InterPro" id="IPR011256">
    <property type="entry name" value="Reg_factor_effector_dom_sf"/>
</dbReference>
<name>A0ABR7JRG3_9FIRM</name>
<comment type="caution">
    <text evidence="7">The sequence shown here is derived from an EMBL/GenBank/DDBJ whole genome shotgun (WGS) entry which is preliminary data.</text>
</comment>
<evidence type="ECO:0000256" key="4">
    <source>
        <dbReference type="ARBA" id="ARBA00023163"/>
    </source>
</evidence>
<dbReference type="InterPro" id="IPR000551">
    <property type="entry name" value="MerR-type_HTH_dom"/>
</dbReference>
<keyword evidence="4" id="KW-0804">Transcription</keyword>
<organism evidence="7 8">
    <name type="scientific">Romboutsia faecis</name>
    <dbReference type="NCBI Taxonomy" id="2764597"/>
    <lineage>
        <taxon>Bacteria</taxon>
        <taxon>Bacillati</taxon>
        <taxon>Bacillota</taxon>
        <taxon>Clostridia</taxon>
        <taxon>Peptostreptococcales</taxon>
        <taxon>Peptostreptococcaceae</taxon>
        <taxon>Romboutsia</taxon>
    </lineage>
</organism>
<evidence type="ECO:0000256" key="1">
    <source>
        <dbReference type="ARBA" id="ARBA00022491"/>
    </source>
</evidence>
<dbReference type="SMART" id="SM00422">
    <property type="entry name" value="HTH_MERR"/>
    <property type="match status" value="1"/>
</dbReference>
<evidence type="ECO:0000313" key="7">
    <source>
        <dbReference type="EMBL" id="MBC5997501.1"/>
    </source>
</evidence>
<dbReference type="RefSeq" id="WP_153971882.1">
    <property type="nucleotide sequence ID" value="NZ_JACRWE010000005.1"/>
</dbReference>
<dbReference type="PANTHER" id="PTHR30204">
    <property type="entry name" value="REDOX-CYCLING DRUG-SENSING TRANSCRIPTIONAL ACTIVATOR SOXR"/>
    <property type="match status" value="1"/>
</dbReference>
<evidence type="ECO:0000313" key="8">
    <source>
        <dbReference type="Proteomes" id="UP000609849"/>
    </source>
</evidence>
<dbReference type="Gene3D" id="3.20.80.10">
    <property type="entry name" value="Regulatory factor, effector binding domain"/>
    <property type="match status" value="1"/>
</dbReference>
<gene>
    <name evidence="7" type="ORF">H8923_12065</name>
</gene>
<dbReference type="PROSITE" id="PS50937">
    <property type="entry name" value="HTH_MERR_2"/>
    <property type="match status" value="1"/>
</dbReference>
<reference evidence="7 8" key="1">
    <citation type="submission" date="2020-08" db="EMBL/GenBank/DDBJ databases">
        <authorList>
            <person name="Liu C."/>
            <person name="Sun Q."/>
        </authorList>
    </citation>
    <scope>NUCLEOTIDE SEQUENCE [LARGE SCALE GENOMIC DNA]</scope>
    <source>
        <strain evidence="7 8">NSJ-18</strain>
    </source>
</reference>
<keyword evidence="2" id="KW-0805">Transcription regulation</keyword>
<feature type="coiled-coil region" evidence="5">
    <location>
        <begin position="92"/>
        <end position="119"/>
    </location>
</feature>
<accession>A0ABR7JRG3</accession>
<dbReference type="Pfam" id="PF13411">
    <property type="entry name" value="MerR_1"/>
    <property type="match status" value="1"/>
</dbReference>
<dbReference type="Gene3D" id="1.10.1660.10">
    <property type="match status" value="1"/>
</dbReference>
<dbReference type="Proteomes" id="UP000609849">
    <property type="component" value="Unassembled WGS sequence"/>
</dbReference>
<evidence type="ECO:0000259" key="6">
    <source>
        <dbReference type="PROSITE" id="PS50937"/>
    </source>
</evidence>
<dbReference type="PANTHER" id="PTHR30204:SF69">
    <property type="entry name" value="MERR-FAMILY TRANSCRIPTIONAL REGULATOR"/>
    <property type="match status" value="1"/>
</dbReference>
<dbReference type="CDD" id="cd01107">
    <property type="entry name" value="HTH_BmrR"/>
    <property type="match status" value="1"/>
</dbReference>
<keyword evidence="5" id="KW-0175">Coiled coil</keyword>
<dbReference type="EMBL" id="JACRWE010000005">
    <property type="protein sequence ID" value="MBC5997501.1"/>
    <property type="molecule type" value="Genomic_DNA"/>
</dbReference>
<evidence type="ECO:0000256" key="5">
    <source>
        <dbReference type="SAM" id="Coils"/>
    </source>
</evidence>